<protein>
    <submittedName>
        <fullName evidence="10">Acyl-CoA dehydrogenase</fullName>
    </submittedName>
</protein>
<gene>
    <name evidence="10" type="ORF">GCM10009799_30440</name>
</gene>
<dbReference type="Gene3D" id="1.20.140.10">
    <property type="entry name" value="Butyryl-CoA Dehydrogenase, subunit A, domain 3"/>
    <property type="match status" value="1"/>
</dbReference>
<evidence type="ECO:0000256" key="4">
    <source>
        <dbReference type="ARBA" id="ARBA00022827"/>
    </source>
</evidence>
<dbReference type="InterPro" id="IPR009100">
    <property type="entry name" value="AcylCoA_DH/oxidase_NM_dom_sf"/>
</dbReference>
<dbReference type="RefSeq" id="WP_344102919.1">
    <property type="nucleotide sequence ID" value="NZ_BAAAPC010000012.1"/>
</dbReference>
<keyword evidence="4 6" id="KW-0274">FAD</keyword>
<dbReference type="InterPro" id="IPR036250">
    <property type="entry name" value="AcylCo_DH-like_C"/>
</dbReference>
<organism evidence="10 11">
    <name type="scientific">Nocardiopsis rhodophaea</name>
    <dbReference type="NCBI Taxonomy" id="280238"/>
    <lineage>
        <taxon>Bacteria</taxon>
        <taxon>Bacillati</taxon>
        <taxon>Actinomycetota</taxon>
        <taxon>Actinomycetes</taxon>
        <taxon>Streptosporangiales</taxon>
        <taxon>Nocardiopsidaceae</taxon>
        <taxon>Nocardiopsis</taxon>
    </lineage>
</organism>
<feature type="domain" description="Acyl-CoA dehydrogenase/oxidase N-terminal" evidence="9">
    <location>
        <begin position="15"/>
        <end position="115"/>
    </location>
</feature>
<keyword evidence="3 6" id="KW-0285">Flavoprotein</keyword>
<dbReference type="InterPro" id="IPR006091">
    <property type="entry name" value="Acyl-CoA_Oxase/DH_mid-dom"/>
</dbReference>
<dbReference type="Gene3D" id="1.10.540.10">
    <property type="entry name" value="Acyl-CoA dehydrogenase/oxidase, N-terminal domain"/>
    <property type="match status" value="1"/>
</dbReference>
<dbReference type="Pfam" id="PF00441">
    <property type="entry name" value="Acyl-CoA_dh_1"/>
    <property type="match status" value="1"/>
</dbReference>
<dbReference type="Pfam" id="PF02770">
    <property type="entry name" value="Acyl-CoA_dh_M"/>
    <property type="match status" value="1"/>
</dbReference>
<keyword evidence="11" id="KW-1185">Reference proteome</keyword>
<name>A0ABN2TA01_9ACTN</name>
<dbReference type="Pfam" id="PF02771">
    <property type="entry name" value="Acyl-CoA_dh_N"/>
    <property type="match status" value="1"/>
</dbReference>
<dbReference type="SUPFAM" id="SSF56645">
    <property type="entry name" value="Acyl-CoA dehydrogenase NM domain-like"/>
    <property type="match status" value="1"/>
</dbReference>
<dbReference type="InterPro" id="IPR052161">
    <property type="entry name" value="Mycobact_Acyl-CoA_DH"/>
</dbReference>
<evidence type="ECO:0000313" key="11">
    <source>
        <dbReference type="Proteomes" id="UP001501585"/>
    </source>
</evidence>
<dbReference type="SUPFAM" id="SSF47203">
    <property type="entry name" value="Acyl-CoA dehydrogenase C-terminal domain-like"/>
    <property type="match status" value="1"/>
</dbReference>
<evidence type="ECO:0000259" key="7">
    <source>
        <dbReference type="Pfam" id="PF00441"/>
    </source>
</evidence>
<evidence type="ECO:0000256" key="5">
    <source>
        <dbReference type="ARBA" id="ARBA00023002"/>
    </source>
</evidence>
<reference evidence="10 11" key="1">
    <citation type="journal article" date="2019" name="Int. J. Syst. Evol. Microbiol.">
        <title>The Global Catalogue of Microorganisms (GCM) 10K type strain sequencing project: providing services to taxonomists for standard genome sequencing and annotation.</title>
        <authorList>
            <consortium name="The Broad Institute Genomics Platform"/>
            <consortium name="The Broad Institute Genome Sequencing Center for Infectious Disease"/>
            <person name="Wu L."/>
            <person name="Ma J."/>
        </authorList>
    </citation>
    <scope>NUCLEOTIDE SEQUENCE [LARGE SCALE GENOMIC DNA]</scope>
    <source>
        <strain evidence="10 11">JCM 15313</strain>
    </source>
</reference>
<evidence type="ECO:0000256" key="3">
    <source>
        <dbReference type="ARBA" id="ARBA00022630"/>
    </source>
</evidence>
<dbReference type="InterPro" id="IPR037069">
    <property type="entry name" value="AcylCoA_DH/ox_N_sf"/>
</dbReference>
<dbReference type="EMBL" id="BAAAPC010000012">
    <property type="protein sequence ID" value="GAA2001116.1"/>
    <property type="molecule type" value="Genomic_DNA"/>
</dbReference>
<accession>A0ABN2TA01</accession>
<sequence length="402" mass="44040">MTTAPAGASLDATALRQRVAAVVAAHDPTTTDPTEFLAARFDAGLAWVHFPEGEGGLGAPRVLQTVVDEEFERLGAVPAGRDKLIIGLGMAAPTIVAFGTPEQRRRYLKPLYVGEEVWCQLFSEPGAGSDLAALGTRAVRDGDTWVVNGQKVWTSHAHNARWAILVTRTDPDVPKHRGMTYFICDMHAPGVDVRPLRQLTGEAAFNEVYLTDVRIPDSHRLGEVGDGWRVAQTTLMNERVSIGGRPEPREGGLIRFATEAWRSAPPELRTPGLHDTLMRLWVEAEAARLTQERLRQQLAIGQPGPEGSATKLAFARLNQEISGLEVELRGAEGLTYDDWTFHRPDGHGMATRGAGYRYLRSRGNSIEGGTSEILRNIIAERVLGLPGEIRVDKDVAWKDLPK</sequence>
<evidence type="ECO:0000256" key="6">
    <source>
        <dbReference type="RuleBase" id="RU362125"/>
    </source>
</evidence>
<dbReference type="Gene3D" id="2.40.110.10">
    <property type="entry name" value="Butyryl-CoA Dehydrogenase, subunit A, domain 2"/>
    <property type="match status" value="1"/>
</dbReference>
<proteinExistence type="inferred from homology"/>
<dbReference type="InterPro" id="IPR013786">
    <property type="entry name" value="AcylCoA_DH/ox_N"/>
</dbReference>
<keyword evidence="5 6" id="KW-0560">Oxidoreductase</keyword>
<dbReference type="InterPro" id="IPR009075">
    <property type="entry name" value="AcylCo_DH/oxidase_C"/>
</dbReference>
<comment type="similarity">
    <text evidence="2 6">Belongs to the acyl-CoA dehydrogenase family.</text>
</comment>
<comment type="caution">
    <text evidence="10">The sequence shown here is derived from an EMBL/GenBank/DDBJ whole genome shotgun (WGS) entry which is preliminary data.</text>
</comment>
<evidence type="ECO:0000259" key="9">
    <source>
        <dbReference type="Pfam" id="PF02771"/>
    </source>
</evidence>
<evidence type="ECO:0000256" key="2">
    <source>
        <dbReference type="ARBA" id="ARBA00009347"/>
    </source>
</evidence>
<evidence type="ECO:0000256" key="1">
    <source>
        <dbReference type="ARBA" id="ARBA00001974"/>
    </source>
</evidence>
<dbReference type="PANTHER" id="PTHR43292:SF4">
    <property type="entry name" value="ACYL-COA DEHYDROGENASE FADE34"/>
    <property type="match status" value="1"/>
</dbReference>
<comment type="cofactor">
    <cofactor evidence="1 6">
        <name>FAD</name>
        <dbReference type="ChEBI" id="CHEBI:57692"/>
    </cofactor>
</comment>
<dbReference type="Proteomes" id="UP001501585">
    <property type="component" value="Unassembled WGS sequence"/>
</dbReference>
<dbReference type="PANTHER" id="PTHR43292">
    <property type="entry name" value="ACYL-COA DEHYDROGENASE"/>
    <property type="match status" value="1"/>
</dbReference>
<evidence type="ECO:0000313" key="10">
    <source>
        <dbReference type="EMBL" id="GAA2001116.1"/>
    </source>
</evidence>
<feature type="domain" description="Acyl-CoA dehydrogenase/oxidase C-terminal" evidence="7">
    <location>
        <begin position="225"/>
        <end position="383"/>
    </location>
</feature>
<dbReference type="InterPro" id="IPR046373">
    <property type="entry name" value="Acyl-CoA_Oxase/DH_mid-dom_sf"/>
</dbReference>
<feature type="domain" description="Acyl-CoA oxidase/dehydrogenase middle" evidence="8">
    <location>
        <begin position="119"/>
        <end position="213"/>
    </location>
</feature>
<evidence type="ECO:0000259" key="8">
    <source>
        <dbReference type="Pfam" id="PF02770"/>
    </source>
</evidence>